<proteinExistence type="predicted"/>
<dbReference type="Pfam" id="PF07686">
    <property type="entry name" value="V-set"/>
    <property type="match status" value="1"/>
</dbReference>
<keyword evidence="4" id="KW-1015">Disulfide bond</keyword>
<dbReference type="SUPFAM" id="SSF58104">
    <property type="entry name" value="Methyl-accepting chemotaxis protein (MCP) signaling domain"/>
    <property type="match status" value="1"/>
</dbReference>
<dbReference type="FunFam" id="2.60.40.10:FF:000142">
    <property type="entry name" value="V-set domain-containing T-cell activation inhibitor 1"/>
    <property type="match status" value="1"/>
</dbReference>
<dbReference type="EMBL" id="BEZZ01001480">
    <property type="protein sequence ID" value="GCC18945.1"/>
    <property type="molecule type" value="Genomic_DNA"/>
</dbReference>
<feature type="domain" description="Ig-like" evidence="8">
    <location>
        <begin position="89"/>
        <end position="208"/>
    </location>
</feature>
<evidence type="ECO:0000256" key="2">
    <source>
        <dbReference type="ARBA" id="ARBA00022729"/>
    </source>
</evidence>
<dbReference type="Gene3D" id="6.10.250.1010">
    <property type="match status" value="1"/>
</dbReference>
<dbReference type="SMART" id="SM00408">
    <property type="entry name" value="IGc2"/>
    <property type="match status" value="1"/>
</dbReference>
<evidence type="ECO:0000259" key="8">
    <source>
        <dbReference type="PROSITE" id="PS50835"/>
    </source>
</evidence>
<dbReference type="GO" id="GO:0005102">
    <property type="term" value="F:signaling receptor binding"/>
    <property type="evidence" value="ECO:0007669"/>
    <property type="project" value="TreeGrafter"/>
</dbReference>
<dbReference type="PANTHER" id="PTHR24100">
    <property type="entry name" value="BUTYROPHILIN"/>
    <property type="match status" value="1"/>
</dbReference>
<gene>
    <name evidence="9" type="ORF">chiPu_0018133</name>
</gene>
<dbReference type="GO" id="GO:1903037">
    <property type="term" value="P:regulation of leukocyte cell-cell adhesion"/>
    <property type="evidence" value="ECO:0007669"/>
    <property type="project" value="UniProtKB-ARBA"/>
</dbReference>
<protein>
    <recommendedName>
        <fullName evidence="8">Ig-like domain-containing protein</fullName>
    </recommendedName>
</protein>
<feature type="transmembrane region" description="Helical" evidence="7">
    <location>
        <begin position="295"/>
        <end position="317"/>
    </location>
</feature>
<evidence type="ECO:0000256" key="3">
    <source>
        <dbReference type="ARBA" id="ARBA00023136"/>
    </source>
</evidence>
<dbReference type="SMART" id="SM00406">
    <property type="entry name" value="IGv"/>
    <property type="match status" value="1"/>
</dbReference>
<dbReference type="InterPro" id="IPR003598">
    <property type="entry name" value="Ig_sub2"/>
</dbReference>
<dbReference type="GO" id="GO:0001817">
    <property type="term" value="P:regulation of cytokine production"/>
    <property type="evidence" value="ECO:0007669"/>
    <property type="project" value="TreeGrafter"/>
</dbReference>
<dbReference type="OMA" id="MEETWGV"/>
<evidence type="ECO:0000313" key="10">
    <source>
        <dbReference type="Proteomes" id="UP000287033"/>
    </source>
</evidence>
<name>A0A401RLB9_CHIPU</name>
<feature type="non-terminal residue" evidence="9">
    <location>
        <position position="344"/>
    </location>
</feature>
<dbReference type="InterPro" id="IPR013783">
    <property type="entry name" value="Ig-like_fold"/>
</dbReference>
<dbReference type="GO" id="GO:0009897">
    <property type="term" value="C:external side of plasma membrane"/>
    <property type="evidence" value="ECO:0007669"/>
    <property type="project" value="TreeGrafter"/>
</dbReference>
<evidence type="ECO:0000256" key="5">
    <source>
        <dbReference type="ARBA" id="ARBA00023180"/>
    </source>
</evidence>
<dbReference type="GO" id="GO:0050863">
    <property type="term" value="P:regulation of T cell activation"/>
    <property type="evidence" value="ECO:0007669"/>
    <property type="project" value="UniProtKB-ARBA"/>
</dbReference>
<sequence>MEETWGVMEETWGVMEETWGVMEETWGVMEETWGVMEETWGVMEETGEVMEETCGVMEERWGVMEERWGVMEETGEVMEETGEVMEETPGATDSAREIFDVFVPGDPITVSVGEDVVLECQVVPDISLNTLEVRWFTSDSASPVHLYTGGQDRPDVQDKDYQGRTELFKDEFPRGNASLKLKKIKVSDEGNYTCYIDSKTHHDQAVIDLKVEDGWYPEPLIHWENGKGEDVTAQSETELIKDSTGLITVQSRINVTSDSVNKFSCFMENQFFSKIQEAHLQISDEFFPKINVVDIWLVIFWVFVVLVIMAIAVDVMIHRKEDKKIKELEWFFTLEGYDKVELNC</sequence>
<dbReference type="AlphaFoldDB" id="A0A401RLB9"/>
<dbReference type="InterPro" id="IPR036179">
    <property type="entry name" value="Ig-like_dom_sf"/>
</dbReference>
<dbReference type="InterPro" id="IPR053896">
    <property type="entry name" value="BTN3A2-like_Ig-C"/>
</dbReference>
<dbReference type="Pfam" id="PF22705">
    <property type="entry name" value="C2-set_3"/>
    <property type="match status" value="1"/>
</dbReference>
<keyword evidence="6" id="KW-0393">Immunoglobulin domain</keyword>
<evidence type="ECO:0000256" key="4">
    <source>
        <dbReference type="ARBA" id="ARBA00023157"/>
    </source>
</evidence>
<dbReference type="Gene3D" id="2.60.40.10">
    <property type="entry name" value="Immunoglobulins"/>
    <property type="match status" value="2"/>
</dbReference>
<organism evidence="9 10">
    <name type="scientific">Chiloscyllium punctatum</name>
    <name type="common">Brownbanded bambooshark</name>
    <name type="synonym">Hemiscyllium punctatum</name>
    <dbReference type="NCBI Taxonomy" id="137246"/>
    <lineage>
        <taxon>Eukaryota</taxon>
        <taxon>Metazoa</taxon>
        <taxon>Chordata</taxon>
        <taxon>Craniata</taxon>
        <taxon>Vertebrata</taxon>
        <taxon>Chondrichthyes</taxon>
        <taxon>Elasmobranchii</taxon>
        <taxon>Galeomorphii</taxon>
        <taxon>Galeoidea</taxon>
        <taxon>Orectolobiformes</taxon>
        <taxon>Hemiscylliidae</taxon>
        <taxon>Chiloscyllium</taxon>
    </lineage>
</organism>
<evidence type="ECO:0000256" key="7">
    <source>
        <dbReference type="SAM" id="Phobius"/>
    </source>
</evidence>
<comment type="subcellular location">
    <subcellularLocation>
        <location evidence="1">Membrane</location>
    </subcellularLocation>
</comment>
<keyword evidence="7" id="KW-1133">Transmembrane helix</keyword>
<dbReference type="Proteomes" id="UP000287033">
    <property type="component" value="Unassembled WGS sequence"/>
</dbReference>
<dbReference type="InterPro" id="IPR007110">
    <property type="entry name" value="Ig-like_dom"/>
</dbReference>
<comment type="caution">
    <text evidence="9">The sequence shown here is derived from an EMBL/GenBank/DDBJ whole genome shotgun (WGS) entry which is preliminary data.</text>
</comment>
<dbReference type="InterPro" id="IPR050504">
    <property type="entry name" value="IgSF_BTN/MOG"/>
</dbReference>
<dbReference type="SMART" id="SM00409">
    <property type="entry name" value="IG"/>
    <property type="match status" value="1"/>
</dbReference>
<dbReference type="SUPFAM" id="SSF48726">
    <property type="entry name" value="Immunoglobulin"/>
    <property type="match status" value="2"/>
</dbReference>
<accession>A0A401RLB9</accession>
<dbReference type="OrthoDB" id="9049620at2759"/>
<keyword evidence="5" id="KW-0325">Glycoprotein</keyword>
<dbReference type="InterPro" id="IPR013106">
    <property type="entry name" value="Ig_V-set"/>
</dbReference>
<evidence type="ECO:0000256" key="1">
    <source>
        <dbReference type="ARBA" id="ARBA00004370"/>
    </source>
</evidence>
<dbReference type="STRING" id="137246.A0A401RLB9"/>
<keyword evidence="2" id="KW-0732">Signal</keyword>
<dbReference type="GO" id="GO:0050852">
    <property type="term" value="P:T cell receptor signaling pathway"/>
    <property type="evidence" value="ECO:0007669"/>
    <property type="project" value="TreeGrafter"/>
</dbReference>
<reference evidence="9 10" key="1">
    <citation type="journal article" date="2018" name="Nat. Ecol. Evol.">
        <title>Shark genomes provide insights into elasmobranch evolution and the origin of vertebrates.</title>
        <authorList>
            <person name="Hara Y"/>
            <person name="Yamaguchi K"/>
            <person name="Onimaru K"/>
            <person name="Kadota M"/>
            <person name="Koyanagi M"/>
            <person name="Keeley SD"/>
            <person name="Tatsumi K"/>
            <person name="Tanaka K"/>
            <person name="Motone F"/>
            <person name="Kageyama Y"/>
            <person name="Nozu R"/>
            <person name="Adachi N"/>
            <person name="Nishimura O"/>
            <person name="Nakagawa R"/>
            <person name="Tanegashima C"/>
            <person name="Kiyatake I"/>
            <person name="Matsumoto R"/>
            <person name="Murakumo K"/>
            <person name="Nishida K"/>
            <person name="Terakita A"/>
            <person name="Kuratani S"/>
            <person name="Sato K"/>
            <person name="Hyodo S Kuraku.S."/>
        </authorList>
    </citation>
    <scope>NUCLEOTIDE SEQUENCE [LARGE SCALE GENOMIC DNA]</scope>
</reference>
<keyword evidence="10" id="KW-1185">Reference proteome</keyword>
<dbReference type="InterPro" id="IPR003599">
    <property type="entry name" value="Ig_sub"/>
</dbReference>
<dbReference type="PROSITE" id="PS50835">
    <property type="entry name" value="IG_LIKE"/>
    <property type="match status" value="1"/>
</dbReference>
<keyword evidence="3 7" id="KW-0472">Membrane</keyword>
<evidence type="ECO:0000313" key="9">
    <source>
        <dbReference type="EMBL" id="GCC18945.1"/>
    </source>
</evidence>
<keyword evidence="7" id="KW-0812">Transmembrane</keyword>
<evidence type="ECO:0000256" key="6">
    <source>
        <dbReference type="ARBA" id="ARBA00023319"/>
    </source>
</evidence>